<feature type="region of interest" description="Disordered" evidence="1">
    <location>
        <begin position="180"/>
        <end position="199"/>
    </location>
</feature>
<evidence type="ECO:0008006" key="5">
    <source>
        <dbReference type="Google" id="ProtNLM"/>
    </source>
</evidence>
<keyword evidence="2" id="KW-0812">Transmembrane</keyword>
<sequence length="199" mass="19788">MPKDPARAAAARLATLVAVPVALIVGLASFWWAGGRDAGGPAVSRPQSSAPVGVPATPLTGTSAAVCRALVAKLPAAVRSAARRPVTAEPAAATSVVEQAAAYGDPAMVLTCAAPAAAAAPDGVYFGLDGVCWYAAQAAADTTVWTTVDRQVPVRVTVPGAYPQPGQWVINFSAPIAAADPPLADPPSGCGNPRPTATS</sequence>
<proteinExistence type="predicted"/>
<keyword evidence="2" id="KW-0472">Membrane</keyword>
<reference evidence="4" key="1">
    <citation type="journal article" date="2019" name="Int. J. Syst. Evol. Microbiol.">
        <title>The Global Catalogue of Microorganisms (GCM) 10K type strain sequencing project: providing services to taxonomists for standard genome sequencing and annotation.</title>
        <authorList>
            <consortium name="The Broad Institute Genomics Platform"/>
            <consortium name="The Broad Institute Genome Sequencing Center for Infectious Disease"/>
            <person name="Wu L."/>
            <person name="Ma J."/>
        </authorList>
    </citation>
    <scope>NUCLEOTIDE SEQUENCE [LARGE SCALE GENOMIC DNA]</scope>
    <source>
        <strain evidence="4">JCM 13250</strain>
    </source>
</reference>
<dbReference type="Pfam" id="PF12028">
    <property type="entry name" value="DUF3515"/>
    <property type="match status" value="1"/>
</dbReference>
<protein>
    <recommendedName>
        <fullName evidence="5">DUF3515 domain-containing protein</fullName>
    </recommendedName>
</protein>
<evidence type="ECO:0000256" key="1">
    <source>
        <dbReference type="SAM" id="MobiDB-lite"/>
    </source>
</evidence>
<name>A0ABP4YL20_9ACTN</name>
<keyword evidence="2" id="KW-1133">Transmembrane helix</keyword>
<dbReference type="RefSeq" id="WP_344136195.1">
    <property type="nucleotide sequence ID" value="NZ_BAAALT010000178.1"/>
</dbReference>
<dbReference type="EMBL" id="BAAALT010000178">
    <property type="protein sequence ID" value="GAA1820977.1"/>
    <property type="molecule type" value="Genomic_DNA"/>
</dbReference>
<dbReference type="Proteomes" id="UP001500218">
    <property type="component" value="Unassembled WGS sequence"/>
</dbReference>
<comment type="caution">
    <text evidence="3">The sequence shown here is derived from an EMBL/GenBank/DDBJ whole genome shotgun (WGS) entry which is preliminary data.</text>
</comment>
<evidence type="ECO:0000313" key="3">
    <source>
        <dbReference type="EMBL" id="GAA1820977.1"/>
    </source>
</evidence>
<gene>
    <name evidence="3" type="ORF">GCM10009682_46410</name>
</gene>
<evidence type="ECO:0000256" key="2">
    <source>
        <dbReference type="SAM" id="Phobius"/>
    </source>
</evidence>
<accession>A0ABP4YL20</accession>
<organism evidence="3 4">
    <name type="scientific">Luedemannella flava</name>
    <dbReference type="NCBI Taxonomy" id="349316"/>
    <lineage>
        <taxon>Bacteria</taxon>
        <taxon>Bacillati</taxon>
        <taxon>Actinomycetota</taxon>
        <taxon>Actinomycetes</taxon>
        <taxon>Micromonosporales</taxon>
        <taxon>Micromonosporaceae</taxon>
        <taxon>Luedemannella</taxon>
    </lineage>
</organism>
<evidence type="ECO:0000313" key="4">
    <source>
        <dbReference type="Proteomes" id="UP001500218"/>
    </source>
</evidence>
<keyword evidence="4" id="KW-1185">Reference proteome</keyword>
<feature type="transmembrane region" description="Helical" evidence="2">
    <location>
        <begin position="12"/>
        <end position="33"/>
    </location>
</feature>
<dbReference type="InterPro" id="IPR021903">
    <property type="entry name" value="DUF3515"/>
</dbReference>